<keyword evidence="4" id="KW-1185">Reference proteome</keyword>
<evidence type="ECO:0000256" key="2">
    <source>
        <dbReference type="SAM" id="SignalP"/>
    </source>
</evidence>
<accession>A0ABQ4E2B6</accession>
<dbReference type="EMBL" id="BONW01000017">
    <property type="protein sequence ID" value="GIG88811.1"/>
    <property type="molecule type" value="Genomic_DNA"/>
</dbReference>
<reference evidence="3 4" key="1">
    <citation type="submission" date="2021-01" db="EMBL/GenBank/DDBJ databases">
        <title>Whole genome shotgun sequence of Plantactinospora endophytica NBRC 110450.</title>
        <authorList>
            <person name="Komaki H."/>
            <person name="Tamura T."/>
        </authorList>
    </citation>
    <scope>NUCLEOTIDE SEQUENCE [LARGE SCALE GENOMIC DNA]</scope>
    <source>
        <strain evidence="3 4">NBRC 110450</strain>
    </source>
</reference>
<sequence>MLTRRALARALATGAASTLVLAAALAVTGGPAAADPGAECPPGQSNCDVWEDLPGTPGGDGGGPTNPGDGGGSGGGDRTCEKDDGTVVPCYDDVLGWFNSADDCYYKRAEPQPPDVEPGLTAYLRTCSGAGSSELVFLADPPAGFDPPDPEQIAMNLFANLVLEPPEIRTAPSDAPGLVGVPVWLYDASSWETERETDTQGGVTVWIEATPTKILWRMGNGETKECSSAGIPFKAGVHDPRQPPPGACAYPGYPRSSGAEPGGKYEITAVKQWTVPWGSSTGEGDEDALSTERTATATILIDELQVVTR</sequence>
<gene>
    <name evidence="3" type="ORF">Pen02_37470</name>
</gene>
<organism evidence="3 4">
    <name type="scientific">Plantactinospora endophytica</name>
    <dbReference type="NCBI Taxonomy" id="673535"/>
    <lineage>
        <taxon>Bacteria</taxon>
        <taxon>Bacillati</taxon>
        <taxon>Actinomycetota</taxon>
        <taxon>Actinomycetes</taxon>
        <taxon>Micromonosporales</taxon>
        <taxon>Micromonosporaceae</taxon>
        <taxon>Plantactinospora</taxon>
    </lineage>
</organism>
<keyword evidence="2" id="KW-0732">Signal</keyword>
<dbReference type="RefSeq" id="WP_203867340.1">
    <property type="nucleotide sequence ID" value="NZ_BONW01000017.1"/>
</dbReference>
<feature type="compositionally biased region" description="Gly residues" evidence="1">
    <location>
        <begin position="56"/>
        <end position="77"/>
    </location>
</feature>
<feature type="chain" id="PRO_5045357116" evidence="2">
    <location>
        <begin position="23"/>
        <end position="309"/>
    </location>
</feature>
<evidence type="ECO:0000313" key="4">
    <source>
        <dbReference type="Proteomes" id="UP000646749"/>
    </source>
</evidence>
<name>A0ABQ4E2B6_9ACTN</name>
<feature type="region of interest" description="Disordered" evidence="1">
    <location>
        <begin position="31"/>
        <end position="80"/>
    </location>
</feature>
<feature type="signal peptide" evidence="2">
    <location>
        <begin position="1"/>
        <end position="22"/>
    </location>
</feature>
<protein>
    <submittedName>
        <fullName evidence="3">ATP/GTP-binding protein</fullName>
    </submittedName>
</protein>
<evidence type="ECO:0000256" key="1">
    <source>
        <dbReference type="SAM" id="MobiDB-lite"/>
    </source>
</evidence>
<dbReference type="Proteomes" id="UP000646749">
    <property type="component" value="Unassembled WGS sequence"/>
</dbReference>
<evidence type="ECO:0000313" key="3">
    <source>
        <dbReference type="EMBL" id="GIG88811.1"/>
    </source>
</evidence>
<comment type="caution">
    <text evidence="3">The sequence shown here is derived from an EMBL/GenBank/DDBJ whole genome shotgun (WGS) entry which is preliminary data.</text>
</comment>
<proteinExistence type="predicted"/>